<dbReference type="RefSeq" id="WP_248862812.1">
    <property type="nucleotide sequence ID" value="NZ_CP086322.1"/>
</dbReference>
<sequence>MDEKTAMAARSRKQPARPPGRGRVRLREFEYIRHGTVSVTAATPAGDYGRRDSELGHRDERNVPLYAVAPRHRGQDQLHRRRR</sequence>
<feature type="region of interest" description="Disordered" evidence="1">
    <location>
        <begin position="1"/>
        <end position="22"/>
    </location>
</feature>
<dbReference type="EMBL" id="CP086322">
    <property type="protein sequence ID" value="UQA91997.1"/>
    <property type="molecule type" value="Genomic_DNA"/>
</dbReference>
<feature type="compositionally biased region" description="Basic and acidic residues" evidence="1">
    <location>
        <begin position="73"/>
        <end position="83"/>
    </location>
</feature>
<feature type="compositionally biased region" description="Basic residues" evidence="1">
    <location>
        <begin position="10"/>
        <end position="22"/>
    </location>
</feature>
<evidence type="ECO:0000256" key="1">
    <source>
        <dbReference type="SAM" id="MobiDB-lite"/>
    </source>
</evidence>
<name>A0ABY4M3L1_9ACTN</name>
<reference evidence="2" key="1">
    <citation type="submission" date="2021-10" db="EMBL/GenBank/DDBJ databases">
        <title>Streptomyces nigrumlapis sp.nov.,an antimicrobial producing actinobacterium isolated from Black Gobi rocks.</title>
        <authorList>
            <person name="Wen Y."/>
            <person name="Zhang W."/>
            <person name="Liu X.G."/>
        </authorList>
    </citation>
    <scope>NUCLEOTIDE SEQUENCE</scope>
    <source>
        <strain evidence="2">ST13-2-2</strain>
    </source>
</reference>
<organism evidence="2 3">
    <name type="scientific">Streptomyces halobius</name>
    <dbReference type="NCBI Taxonomy" id="2879846"/>
    <lineage>
        <taxon>Bacteria</taxon>
        <taxon>Bacillati</taxon>
        <taxon>Actinomycetota</taxon>
        <taxon>Actinomycetes</taxon>
        <taxon>Kitasatosporales</taxon>
        <taxon>Streptomycetaceae</taxon>
        <taxon>Streptomyces</taxon>
    </lineage>
</organism>
<accession>A0ABY4M3L1</accession>
<gene>
    <name evidence="2" type="ORF">K9S39_09170</name>
</gene>
<keyword evidence="3" id="KW-1185">Reference proteome</keyword>
<protein>
    <submittedName>
        <fullName evidence="2">Uncharacterized protein</fullName>
    </submittedName>
</protein>
<feature type="region of interest" description="Disordered" evidence="1">
    <location>
        <begin position="42"/>
        <end position="83"/>
    </location>
</feature>
<evidence type="ECO:0000313" key="3">
    <source>
        <dbReference type="Proteomes" id="UP000830115"/>
    </source>
</evidence>
<evidence type="ECO:0000313" key="2">
    <source>
        <dbReference type="EMBL" id="UQA91997.1"/>
    </source>
</evidence>
<dbReference type="Proteomes" id="UP000830115">
    <property type="component" value="Chromosome"/>
</dbReference>
<proteinExistence type="predicted"/>
<feature type="compositionally biased region" description="Basic and acidic residues" evidence="1">
    <location>
        <begin position="48"/>
        <end position="62"/>
    </location>
</feature>